<dbReference type="EMBL" id="CP146022">
    <property type="protein sequence ID" value="WWQ63140.1"/>
    <property type="molecule type" value="Genomic_DNA"/>
</dbReference>
<dbReference type="Proteomes" id="UP001432251">
    <property type="component" value="Chromosome"/>
</dbReference>
<keyword evidence="1" id="KW-0808">Transferase</keyword>
<accession>A0ACD5A7D7</accession>
<evidence type="ECO:0000313" key="1">
    <source>
        <dbReference type="EMBL" id="WWQ63140.1"/>
    </source>
</evidence>
<keyword evidence="2" id="KW-1185">Reference proteome</keyword>
<sequence>MAETPEPHRTVHTMGTVFSLTTRGRPTPAVRAAFDAAERLLHHTDRVFSPFRPDSAISLLARGGTVPGAWRAEVDEVLGLCARAEARSGGAFTVGYGSGLDPSGLVKGWAVERAAGLLRDAGATDVCVNGGGDIQLHGGPWRVGIAHPLLPGKVAAVVTSPAGPLAVATSGTAERGCHIVDPRTGAPPVGAPASLTVVCASLTEADTLATAAYAKGVEAQGWLATLADVSAFAVATDGTTWATGGLAGTSPTKPV</sequence>
<organism evidence="1 2">
    <name type="scientific">Streptomyces citrinus</name>
    <dbReference type="NCBI Taxonomy" id="3118173"/>
    <lineage>
        <taxon>Bacteria</taxon>
        <taxon>Bacillati</taxon>
        <taxon>Actinomycetota</taxon>
        <taxon>Actinomycetes</taxon>
        <taxon>Kitasatosporales</taxon>
        <taxon>Streptomycetaceae</taxon>
        <taxon>Streptomyces</taxon>
    </lineage>
</organism>
<name>A0ACD5A7D7_9ACTN</name>
<proteinExistence type="predicted"/>
<reference evidence="1" key="1">
    <citation type="journal article" date="2025" name="Int. J. Syst. Evol. Microbiol.">
        <title>Streptomyces citrinus sp. nov., with yellow diffusible pigment.</title>
        <authorList>
            <person name="He Y."/>
            <person name="Yang E."/>
            <person name="Xu J."/>
            <person name="Sun Y."/>
            <person name="Sun L."/>
        </authorList>
    </citation>
    <scope>NUCLEOTIDE SEQUENCE</scope>
    <source>
        <strain evidence="1">Q6</strain>
    </source>
</reference>
<gene>
    <name evidence="1" type="ORF">V2W30_07145</name>
</gene>
<protein>
    <submittedName>
        <fullName evidence="1">FAD:protein FMN transferase</fullName>
    </submittedName>
</protein>
<evidence type="ECO:0000313" key="2">
    <source>
        <dbReference type="Proteomes" id="UP001432251"/>
    </source>
</evidence>